<dbReference type="NCBIfam" id="TIGR01063">
    <property type="entry name" value="gyrA"/>
    <property type="match status" value="1"/>
</dbReference>
<comment type="catalytic activity">
    <reaction evidence="1 7">
        <text>ATP-dependent breakage, passage and rejoining of double-stranded DNA.</text>
        <dbReference type="EC" id="5.6.2.2"/>
    </reaction>
</comment>
<dbReference type="Pfam" id="PF03989">
    <property type="entry name" value="DNA_gyraseA_C"/>
    <property type="match status" value="6"/>
</dbReference>
<comment type="similarity">
    <text evidence="2">Belongs to the type II topoisomerase GyrA/ParC subunit family.</text>
</comment>
<keyword evidence="5 7" id="KW-0238">DNA-binding</keyword>
<dbReference type="Gene3D" id="3.90.199.10">
    <property type="entry name" value="Topoisomerase II, domain 5"/>
    <property type="match status" value="1"/>
</dbReference>
<dbReference type="Pfam" id="PF00521">
    <property type="entry name" value="DNA_topoisoIV"/>
    <property type="match status" value="1"/>
</dbReference>
<dbReference type="SUPFAM" id="SSF56719">
    <property type="entry name" value="Type II DNA topoisomerase"/>
    <property type="match status" value="1"/>
</dbReference>
<evidence type="ECO:0000256" key="1">
    <source>
        <dbReference type="ARBA" id="ARBA00000185"/>
    </source>
</evidence>
<dbReference type="InterPro" id="IPR035516">
    <property type="entry name" value="Gyrase/topoIV_suA_C"/>
</dbReference>
<proteinExistence type="inferred from homology"/>
<evidence type="ECO:0000256" key="3">
    <source>
        <dbReference type="ARBA" id="ARBA00012895"/>
    </source>
</evidence>
<dbReference type="SUPFAM" id="SSF101904">
    <property type="entry name" value="GyrA/ParC C-terminal domain-like"/>
    <property type="match status" value="1"/>
</dbReference>
<dbReference type="InterPro" id="IPR013758">
    <property type="entry name" value="Topo_IIA_A/C_ab"/>
</dbReference>
<evidence type="ECO:0000313" key="9">
    <source>
        <dbReference type="EMBL" id="ATG97702.1"/>
    </source>
</evidence>
<name>A0A291IS59_9MOLU</name>
<dbReference type="KEGG" id="mlac:CP520_03110"/>
<dbReference type="SMART" id="SM00434">
    <property type="entry name" value="TOP4c"/>
    <property type="match status" value="1"/>
</dbReference>
<evidence type="ECO:0000256" key="5">
    <source>
        <dbReference type="ARBA" id="ARBA00023125"/>
    </source>
</evidence>
<dbReference type="RefSeq" id="WP_096862990.1">
    <property type="nucleotide sequence ID" value="NZ_CP023668.1"/>
</dbReference>
<dbReference type="PANTHER" id="PTHR43493:SF5">
    <property type="entry name" value="DNA GYRASE SUBUNIT A, CHLOROPLASTIC_MITOCHONDRIAL"/>
    <property type="match status" value="1"/>
</dbReference>
<dbReference type="PANTHER" id="PTHR43493">
    <property type="entry name" value="DNA GYRASE/TOPOISOMERASE SUBUNIT A"/>
    <property type="match status" value="1"/>
</dbReference>
<evidence type="ECO:0000256" key="6">
    <source>
        <dbReference type="ARBA" id="ARBA00023235"/>
    </source>
</evidence>
<protein>
    <recommendedName>
        <fullName evidence="3">DNA topoisomerase (ATP-hydrolyzing)</fullName>
        <ecNumber evidence="3">5.6.2.2</ecNumber>
    </recommendedName>
</protein>
<dbReference type="Gene3D" id="1.10.268.10">
    <property type="entry name" value="Topoisomerase, domain 3"/>
    <property type="match status" value="1"/>
</dbReference>
<gene>
    <name evidence="9" type="ORF">CP520_03110</name>
</gene>
<feature type="active site" description="O-(5'-phospho-DNA)-tyrosine intermediate" evidence="7">
    <location>
        <position position="128"/>
    </location>
</feature>
<dbReference type="NCBIfam" id="NF004044">
    <property type="entry name" value="PRK05561.1"/>
    <property type="match status" value="1"/>
</dbReference>
<dbReference type="GO" id="GO:0005737">
    <property type="term" value="C:cytoplasm"/>
    <property type="evidence" value="ECO:0007669"/>
    <property type="project" value="TreeGrafter"/>
</dbReference>
<dbReference type="FunFam" id="3.30.1360.40:FF:000002">
    <property type="entry name" value="DNA gyrase subunit A"/>
    <property type="match status" value="1"/>
</dbReference>
<sequence>MSEKEEIDFGHGRILPIDVSTEVRRDFLEYSMSVIVSRALPDLRDGLKPVHRRIIYAMNQLKMTHDQPYKKSARIVGEVIGKYHPHGDSSVYEAMVRMAQDFSYRYPLIDGHGNFGSIDGDGAAAMRYTEARLAKISDYLIKDIDMDTVPFVDNYDATETEPSYLTGYFPNLLVNGAMGIAVGMATNIPPHNLREVNDAVIAYVKNNDITIDEILDNYIQGPDFPTGALMTNGPSMREGYKTGKGSVRMRAKIRTEEHGQHERLVVSEIPYQTNKVKIIEKIVELVKTKQITEISDIRDESNLKEGIKIVIDLKRDANPDLVLSQLYRYTPLQTSFSINMLTLHNQIPVLLDLKSIIKFYVEYQISIIVKRSIFERDKKQARHHILEGLHKALDDIDNIIHIIRNSNSTEEARQSLMAKYGFDEDQVKAILAMTLQRLVGLEREKLQTEMDEISSRLDYLNKLISDREEQNQVLIAQLEEINEKFGDDRRTETIPDAMLDIDNEELIPDVKMMIVLSKEGNIRRLDPNEFRVQKRGGRGISIDNNPDDPIVLSAMGKTRDWVMMFTDTGKVFRTKAYGIRQYSRTNKGIPVVNFLDGLTKDDTITAILPIRNDKGKFKYLNFVTRDGIIKKTDIENFDRVNKNGKIAINLKDDDRLVSVLPTTGEETIFIATKDGKVIRIDESKIRPLSRTATGVKGIKLEEGDAVVGATTSFGVDEITTISSKGNFKKTKISEYRISGRNAKGVKVMNLHDGDFKAILGTRESDLLLIISSDGNLIKTRVSDVPTLSRTAAGVRGIRLAGKDVITSVSLEYRKHGEENQDFEED</sequence>
<dbReference type="Proteomes" id="UP000232227">
    <property type="component" value="Chromosome"/>
</dbReference>
<dbReference type="PROSITE" id="PS52040">
    <property type="entry name" value="TOPO_IIA"/>
    <property type="match status" value="1"/>
</dbReference>
<dbReference type="InterPro" id="IPR013760">
    <property type="entry name" value="Topo_IIA-like_dom_sf"/>
</dbReference>
<dbReference type="InterPro" id="IPR013757">
    <property type="entry name" value="Topo_IIA_A_a_sf"/>
</dbReference>
<evidence type="ECO:0000256" key="4">
    <source>
        <dbReference type="ARBA" id="ARBA00023029"/>
    </source>
</evidence>
<dbReference type="Gene3D" id="2.120.10.90">
    <property type="entry name" value="DNA gyrase/topoisomerase IV, subunit A, C-terminal"/>
    <property type="match status" value="1"/>
</dbReference>
<organism evidence="9 10">
    <name type="scientific">Mesoplasma lactucae ATCC 49193</name>
    <dbReference type="NCBI Taxonomy" id="81460"/>
    <lineage>
        <taxon>Bacteria</taxon>
        <taxon>Bacillati</taxon>
        <taxon>Mycoplasmatota</taxon>
        <taxon>Mollicutes</taxon>
        <taxon>Entomoplasmatales</taxon>
        <taxon>Entomoplasmataceae</taxon>
        <taxon>Mesoplasma</taxon>
    </lineage>
</organism>
<keyword evidence="4 7" id="KW-0799">Topoisomerase</keyword>
<dbReference type="AlphaFoldDB" id="A0A291IS59"/>
<keyword evidence="6 7" id="KW-0413">Isomerase</keyword>
<reference evidence="9 10" key="1">
    <citation type="submission" date="2017-09" db="EMBL/GenBank/DDBJ databases">
        <title>SPAdes assembly of the Mesoplasma lactucae genome.</title>
        <authorList>
            <person name="Knight T.F."/>
            <person name="Rubinstein R."/>
            <person name="Citino T."/>
        </authorList>
    </citation>
    <scope>NUCLEOTIDE SEQUENCE [LARGE SCALE GENOMIC DNA]</scope>
    <source>
        <strain evidence="9 10">831-C4</strain>
    </source>
</reference>
<keyword evidence="10" id="KW-1185">Reference proteome</keyword>
<dbReference type="EMBL" id="CP023668">
    <property type="protein sequence ID" value="ATG97702.1"/>
    <property type="molecule type" value="Genomic_DNA"/>
</dbReference>
<dbReference type="GO" id="GO:0003677">
    <property type="term" value="F:DNA binding"/>
    <property type="evidence" value="ECO:0007669"/>
    <property type="project" value="UniProtKB-UniRule"/>
</dbReference>
<evidence type="ECO:0000313" key="10">
    <source>
        <dbReference type="Proteomes" id="UP000232227"/>
    </source>
</evidence>
<dbReference type="OrthoDB" id="9806486at2"/>
<dbReference type="GO" id="GO:0034335">
    <property type="term" value="F:DNA negative supercoiling activity"/>
    <property type="evidence" value="ECO:0007669"/>
    <property type="project" value="UniProtKB-ARBA"/>
</dbReference>
<dbReference type="FunFam" id="1.10.268.10:FF:000001">
    <property type="entry name" value="DNA gyrase subunit A"/>
    <property type="match status" value="1"/>
</dbReference>
<accession>A0A291IS59</accession>
<dbReference type="InterPro" id="IPR006691">
    <property type="entry name" value="GyrA/parC_rep"/>
</dbReference>
<dbReference type="EC" id="5.6.2.2" evidence="3"/>
<dbReference type="InterPro" id="IPR002205">
    <property type="entry name" value="Topo_IIA_dom_A"/>
</dbReference>
<feature type="domain" description="Topo IIA-type catalytic" evidence="8">
    <location>
        <begin position="40"/>
        <end position="506"/>
    </location>
</feature>
<dbReference type="FunFam" id="3.90.199.10:FF:000001">
    <property type="entry name" value="DNA gyrase subunit A"/>
    <property type="match status" value="1"/>
</dbReference>
<dbReference type="GO" id="GO:0006265">
    <property type="term" value="P:DNA topological change"/>
    <property type="evidence" value="ECO:0007669"/>
    <property type="project" value="UniProtKB-UniRule"/>
</dbReference>
<evidence type="ECO:0000256" key="2">
    <source>
        <dbReference type="ARBA" id="ARBA00008263"/>
    </source>
</evidence>
<dbReference type="GO" id="GO:0005524">
    <property type="term" value="F:ATP binding"/>
    <property type="evidence" value="ECO:0007669"/>
    <property type="project" value="InterPro"/>
</dbReference>
<evidence type="ECO:0000259" key="8">
    <source>
        <dbReference type="PROSITE" id="PS52040"/>
    </source>
</evidence>
<dbReference type="InterPro" id="IPR050220">
    <property type="entry name" value="Type_II_DNA_Topoisomerases"/>
</dbReference>
<evidence type="ECO:0000256" key="7">
    <source>
        <dbReference type="PROSITE-ProRule" id="PRU01384"/>
    </source>
</evidence>
<dbReference type="GO" id="GO:0009330">
    <property type="term" value="C:DNA topoisomerase type II (double strand cut, ATP-hydrolyzing) complex"/>
    <property type="evidence" value="ECO:0007669"/>
    <property type="project" value="TreeGrafter"/>
</dbReference>
<dbReference type="NCBIfam" id="NF004043">
    <property type="entry name" value="PRK05560.1"/>
    <property type="match status" value="1"/>
</dbReference>
<dbReference type="Gene3D" id="3.30.1360.40">
    <property type="match status" value="1"/>
</dbReference>
<dbReference type="CDD" id="cd00187">
    <property type="entry name" value="TOP4c"/>
    <property type="match status" value="1"/>
</dbReference>